<dbReference type="SFLD" id="SFLDG00178">
    <property type="entry name" value="enolase"/>
    <property type="match status" value="1"/>
</dbReference>
<keyword evidence="16" id="KW-0670">Pyruvate</keyword>
<feature type="domain" description="Enolase C-terminal TIM barrel" evidence="14">
    <location>
        <begin position="146"/>
        <end position="423"/>
    </location>
</feature>
<feature type="binding site" evidence="10">
    <location>
        <position position="373"/>
    </location>
    <ligand>
        <name>(2R)-2-phosphoglycerate</name>
        <dbReference type="ChEBI" id="CHEBI:58289"/>
    </ligand>
</feature>
<dbReference type="Gene3D" id="3.30.390.10">
    <property type="entry name" value="Enolase-like, N-terminal domain"/>
    <property type="match status" value="1"/>
</dbReference>
<comment type="cofactor">
    <cofactor evidence="10">
        <name>Mg(2+)</name>
        <dbReference type="ChEBI" id="CHEBI:18420"/>
    </cofactor>
    <text evidence="10">Binds a second Mg(2+) ion via substrate during catalysis.</text>
</comment>
<evidence type="ECO:0000313" key="16">
    <source>
        <dbReference type="EMBL" id="RZO18844.1"/>
    </source>
</evidence>
<dbReference type="UniPathway" id="UPA00109">
    <property type="reaction ID" value="UER00187"/>
</dbReference>
<dbReference type="GO" id="GO:0009986">
    <property type="term" value="C:cell surface"/>
    <property type="evidence" value="ECO:0007669"/>
    <property type="project" value="UniProtKB-SubCell"/>
</dbReference>
<organism evidence="16 17">
    <name type="scientific">SAR86 cluster bacterium</name>
    <dbReference type="NCBI Taxonomy" id="2030880"/>
    <lineage>
        <taxon>Bacteria</taxon>
        <taxon>Pseudomonadati</taxon>
        <taxon>Pseudomonadota</taxon>
        <taxon>Gammaproteobacteria</taxon>
        <taxon>SAR86 cluster</taxon>
    </lineage>
</organism>
<evidence type="ECO:0000256" key="12">
    <source>
        <dbReference type="PIRSR" id="PIRSR001400-2"/>
    </source>
</evidence>
<evidence type="ECO:0000256" key="9">
    <source>
        <dbReference type="ARBA" id="ARBA00045763"/>
    </source>
</evidence>
<comment type="subcellular location">
    <subcellularLocation>
        <location evidence="10">Cytoplasm</location>
    </subcellularLocation>
    <subcellularLocation>
        <location evidence="10">Secreted</location>
    </subcellularLocation>
    <subcellularLocation>
        <location evidence="10">Cell surface</location>
    </subcellularLocation>
    <text evidence="10">Fractions of enolase are present in both the cytoplasm and on the cell surface.</text>
</comment>
<keyword evidence="10" id="KW-0963">Cytoplasm</keyword>
<dbReference type="HAMAP" id="MF_00318">
    <property type="entry name" value="Enolase"/>
    <property type="match status" value="1"/>
</dbReference>
<dbReference type="SUPFAM" id="SSF51604">
    <property type="entry name" value="Enolase C-terminal domain-like"/>
    <property type="match status" value="1"/>
</dbReference>
<comment type="function">
    <text evidence="9 10">Catalyzes the reversible conversion of 2-phosphoglycerate (2-PG) into phosphoenolpyruvate (PEP). It is essential for the degradation of carbohydrates via glycolysis.</text>
</comment>
<feature type="binding site" evidence="12">
    <location>
        <position position="162"/>
    </location>
    <ligand>
        <name>substrate</name>
    </ligand>
</feature>
<dbReference type="EC" id="4.2.1.11" evidence="3 10"/>
<dbReference type="Gene3D" id="3.20.20.120">
    <property type="entry name" value="Enolase-like C-terminal domain"/>
    <property type="match status" value="1"/>
</dbReference>
<comment type="subunit">
    <text evidence="10">Component of the RNA degradosome, a multiprotein complex involved in RNA processing and mRNA degradation.</text>
</comment>
<comment type="catalytic activity">
    <reaction evidence="10">
        <text>(2R)-2-phosphoglycerate = phosphoenolpyruvate + H2O</text>
        <dbReference type="Rhea" id="RHEA:10164"/>
        <dbReference type="ChEBI" id="CHEBI:15377"/>
        <dbReference type="ChEBI" id="CHEBI:58289"/>
        <dbReference type="ChEBI" id="CHEBI:58702"/>
        <dbReference type="EC" id="4.2.1.11"/>
    </reaction>
</comment>
<keyword evidence="7 10" id="KW-0324">Glycolysis</keyword>
<evidence type="ECO:0000256" key="6">
    <source>
        <dbReference type="ARBA" id="ARBA00022842"/>
    </source>
</evidence>
<feature type="binding site" evidence="10">
    <location>
        <position position="170"/>
    </location>
    <ligand>
        <name>(2R)-2-phosphoglycerate</name>
        <dbReference type="ChEBI" id="CHEBI:58289"/>
    </ligand>
</feature>
<dbReference type="Proteomes" id="UP000318359">
    <property type="component" value="Unassembled WGS sequence"/>
</dbReference>
<keyword evidence="8 10" id="KW-0456">Lyase</keyword>
<dbReference type="Pfam" id="PF03952">
    <property type="entry name" value="Enolase_N"/>
    <property type="match status" value="1"/>
</dbReference>
<dbReference type="InterPro" id="IPR020810">
    <property type="entry name" value="Enolase_C"/>
</dbReference>
<protein>
    <recommendedName>
        <fullName evidence="4 10">Enolase</fullName>
        <ecNumber evidence="3 10">4.2.1.11</ecNumber>
    </recommendedName>
    <alternativeName>
        <fullName evidence="10">2-phospho-D-glycerate hydro-lyase</fullName>
    </alternativeName>
    <alternativeName>
        <fullName evidence="10">2-phosphoglycerate dehydratase</fullName>
    </alternativeName>
</protein>
<comment type="pathway">
    <text evidence="1 10">Carbohydrate degradation; glycolysis; pyruvate from D-glyceraldehyde 3-phosphate: step 4/5.</text>
</comment>
<evidence type="ECO:0000256" key="7">
    <source>
        <dbReference type="ARBA" id="ARBA00023152"/>
    </source>
</evidence>
<comment type="caution">
    <text evidence="16">The sequence shown here is derived from an EMBL/GenBank/DDBJ whole genome shotgun (WGS) entry which is preliminary data.</text>
</comment>
<dbReference type="Pfam" id="PF00113">
    <property type="entry name" value="Enolase_C"/>
    <property type="match status" value="1"/>
</dbReference>
<dbReference type="NCBIfam" id="TIGR01060">
    <property type="entry name" value="eno"/>
    <property type="match status" value="1"/>
</dbReference>
<dbReference type="SMART" id="SM01192">
    <property type="entry name" value="Enolase_C"/>
    <property type="match status" value="1"/>
</dbReference>
<evidence type="ECO:0000256" key="13">
    <source>
        <dbReference type="PIRSR" id="PIRSR001400-3"/>
    </source>
</evidence>
<evidence type="ECO:0000259" key="15">
    <source>
        <dbReference type="SMART" id="SM01193"/>
    </source>
</evidence>
<feature type="active site" description="Proton acceptor" evidence="10 11">
    <location>
        <position position="344"/>
    </location>
</feature>
<dbReference type="GO" id="GO:0006096">
    <property type="term" value="P:glycolytic process"/>
    <property type="evidence" value="ECO:0007669"/>
    <property type="project" value="UniProtKB-UniRule"/>
</dbReference>
<feature type="binding site" evidence="10 13">
    <location>
        <position position="292"/>
    </location>
    <ligand>
        <name>Mg(2+)</name>
        <dbReference type="ChEBI" id="CHEBI:18420"/>
    </ligand>
</feature>
<evidence type="ECO:0000256" key="5">
    <source>
        <dbReference type="ARBA" id="ARBA00022525"/>
    </source>
</evidence>
<sequence length="424" mass="46085">MSKINSIRAIQVLDSRGVPTVATKISLENGISASAMVPSGASTGSKEALELRDGGTAYSGKSVENAVSNVNTVIAQALKGFDVNNQSDIDHKMIEIDATSDKSNLGANAILSVSLASAHLAANYQEKNLHDYFNKSFNEITGLNIDQSLPMPMLNILNGGEHADNNIDIQEFMIIPKGSSSIKQALQWSSEIYWKLKEILKDKGLSTSVGDEGGFAPNLKSNEEAIQFILTAIEACKLKPGEDISLALDCAASEFYKDGKYNLSGESRTLDNVEFTNYLSELIQKYPIISIEDGMDEMDYSGWNNLTKQIGKDCQLVGDDLFVTNKKILKEGISKGLANSILIKFNQIGTLTETYETIKVADENNYKSIISHRSGETEDTTLSDLAVGLGSGQIKTGAPCRSDRVAKYNRLLWIENSCPDIKIG</sequence>
<dbReference type="PANTHER" id="PTHR11902:SF1">
    <property type="entry name" value="ENOLASE"/>
    <property type="match status" value="1"/>
</dbReference>
<feature type="binding site" evidence="12">
    <location>
        <position position="319"/>
    </location>
    <ligand>
        <name>substrate</name>
    </ligand>
</feature>
<dbReference type="GO" id="GO:0005576">
    <property type="term" value="C:extracellular region"/>
    <property type="evidence" value="ECO:0007669"/>
    <property type="project" value="UniProtKB-SubCell"/>
</dbReference>
<gene>
    <name evidence="10" type="primary">eno</name>
    <name evidence="16" type="ORF">EVB00_00425</name>
</gene>
<feature type="active site" description="Proton donor" evidence="10 11">
    <location>
        <position position="212"/>
    </location>
</feature>
<keyword evidence="10 13" id="KW-0479">Metal-binding</keyword>
<comment type="cofactor">
    <cofactor evidence="13">
        <name>Mg(2+)</name>
        <dbReference type="ChEBI" id="CHEBI:18420"/>
    </cofactor>
    <text evidence="13">Mg(2+) is required for catalysis and for stabilizing the dimer.</text>
</comment>
<dbReference type="SFLD" id="SFLDF00002">
    <property type="entry name" value="enolase"/>
    <property type="match status" value="1"/>
</dbReference>
<feature type="binding site" evidence="10">
    <location>
        <position position="395"/>
    </location>
    <ligand>
        <name>(2R)-2-phosphoglycerate</name>
        <dbReference type="ChEBI" id="CHEBI:58289"/>
    </ligand>
</feature>
<feature type="binding site" evidence="12">
    <location>
        <position position="395"/>
    </location>
    <ligand>
        <name>substrate</name>
    </ligand>
</feature>
<evidence type="ECO:0000256" key="11">
    <source>
        <dbReference type="PIRSR" id="PIRSR001400-1"/>
    </source>
</evidence>
<feature type="binding site" evidence="10">
    <location>
        <position position="344"/>
    </location>
    <ligand>
        <name>(2R)-2-phosphoglycerate</name>
        <dbReference type="ChEBI" id="CHEBI:58289"/>
    </ligand>
</feature>
<evidence type="ECO:0000256" key="1">
    <source>
        <dbReference type="ARBA" id="ARBA00005031"/>
    </source>
</evidence>
<evidence type="ECO:0000256" key="2">
    <source>
        <dbReference type="ARBA" id="ARBA00009604"/>
    </source>
</evidence>
<dbReference type="SMART" id="SM01193">
    <property type="entry name" value="Enolase_N"/>
    <property type="match status" value="1"/>
</dbReference>
<feature type="binding site" evidence="10 13">
    <location>
        <position position="249"/>
    </location>
    <ligand>
        <name>Mg(2+)</name>
        <dbReference type="ChEBI" id="CHEBI:18420"/>
    </ligand>
</feature>
<name>A0A520MCB3_9GAMM</name>
<feature type="binding site" evidence="10">
    <location>
        <position position="374"/>
    </location>
    <ligand>
        <name>(2R)-2-phosphoglycerate</name>
        <dbReference type="ChEBI" id="CHEBI:58289"/>
    </ligand>
</feature>
<evidence type="ECO:0000256" key="8">
    <source>
        <dbReference type="ARBA" id="ARBA00023239"/>
    </source>
</evidence>
<dbReference type="SFLD" id="SFLDS00001">
    <property type="entry name" value="Enolase"/>
    <property type="match status" value="1"/>
</dbReference>
<dbReference type="SUPFAM" id="SSF54826">
    <property type="entry name" value="Enolase N-terminal domain-like"/>
    <property type="match status" value="1"/>
</dbReference>
<dbReference type="InterPro" id="IPR000941">
    <property type="entry name" value="Enolase"/>
</dbReference>
<keyword evidence="6 10" id="KW-0460">Magnesium</keyword>
<dbReference type="PIRSF" id="PIRSF001400">
    <property type="entry name" value="Enolase"/>
    <property type="match status" value="1"/>
</dbReference>
<dbReference type="InterPro" id="IPR020811">
    <property type="entry name" value="Enolase_N"/>
</dbReference>
<evidence type="ECO:0000256" key="4">
    <source>
        <dbReference type="ARBA" id="ARBA00017068"/>
    </source>
</evidence>
<feature type="binding site" evidence="10 13">
    <location>
        <position position="319"/>
    </location>
    <ligand>
        <name>Mg(2+)</name>
        <dbReference type="ChEBI" id="CHEBI:18420"/>
    </ligand>
</feature>
<dbReference type="CDD" id="cd03313">
    <property type="entry name" value="enolase"/>
    <property type="match status" value="1"/>
</dbReference>
<reference evidence="16 17" key="1">
    <citation type="submission" date="2019-02" db="EMBL/GenBank/DDBJ databases">
        <title>Prokaryotic population dynamics and viral predation in marine succession experiment using metagenomics: the confinement effect.</title>
        <authorList>
            <person name="Haro-Moreno J.M."/>
            <person name="Rodriguez-Valera F."/>
            <person name="Lopez-Perez M."/>
        </authorList>
    </citation>
    <scope>NUCLEOTIDE SEQUENCE [LARGE SCALE GENOMIC DNA]</scope>
    <source>
        <strain evidence="16">MED-G167</strain>
    </source>
</reference>
<dbReference type="InterPro" id="IPR029017">
    <property type="entry name" value="Enolase-like_N"/>
</dbReference>
<proteinExistence type="inferred from homology"/>
<dbReference type="AlphaFoldDB" id="A0A520MCB3"/>
<dbReference type="GO" id="GO:0000015">
    <property type="term" value="C:phosphopyruvate hydratase complex"/>
    <property type="evidence" value="ECO:0007669"/>
    <property type="project" value="InterPro"/>
</dbReference>
<feature type="binding site" evidence="12">
    <location>
        <position position="171"/>
    </location>
    <ligand>
        <name>substrate</name>
    </ligand>
</feature>
<dbReference type="PRINTS" id="PR00148">
    <property type="entry name" value="ENOLASE"/>
</dbReference>
<dbReference type="PANTHER" id="PTHR11902">
    <property type="entry name" value="ENOLASE"/>
    <property type="match status" value="1"/>
</dbReference>
<feature type="binding site" evidence="12">
    <location>
        <begin position="371"/>
        <end position="374"/>
    </location>
    <ligand>
        <name>substrate</name>
    </ligand>
</feature>
<dbReference type="EMBL" id="SHBM01000003">
    <property type="protein sequence ID" value="RZO18844.1"/>
    <property type="molecule type" value="Genomic_DNA"/>
</dbReference>
<evidence type="ECO:0000256" key="3">
    <source>
        <dbReference type="ARBA" id="ARBA00012058"/>
    </source>
</evidence>
<dbReference type="InterPro" id="IPR036849">
    <property type="entry name" value="Enolase-like_C_sf"/>
</dbReference>
<dbReference type="GO" id="GO:0004634">
    <property type="term" value="F:phosphopyruvate hydratase activity"/>
    <property type="evidence" value="ECO:0007669"/>
    <property type="project" value="UniProtKB-UniRule"/>
</dbReference>
<evidence type="ECO:0000313" key="17">
    <source>
        <dbReference type="Proteomes" id="UP000318359"/>
    </source>
</evidence>
<feature type="domain" description="Enolase N-terminal" evidence="15">
    <location>
        <begin position="4"/>
        <end position="133"/>
    </location>
</feature>
<evidence type="ECO:0000259" key="14">
    <source>
        <dbReference type="SMART" id="SM01192"/>
    </source>
</evidence>
<accession>A0A520MCB3</accession>
<comment type="similarity">
    <text evidence="2 10">Belongs to the enolase family.</text>
</comment>
<dbReference type="GO" id="GO:0000287">
    <property type="term" value="F:magnesium ion binding"/>
    <property type="evidence" value="ECO:0007669"/>
    <property type="project" value="UniProtKB-UniRule"/>
</dbReference>
<evidence type="ECO:0000256" key="10">
    <source>
        <dbReference type="HAMAP-Rule" id="MF_00318"/>
    </source>
</evidence>
<keyword evidence="5 10" id="KW-0964">Secreted</keyword>
<dbReference type="InterPro" id="IPR020809">
    <property type="entry name" value="Enolase_CS"/>
</dbReference>
<feature type="binding site" evidence="12">
    <location>
        <position position="292"/>
    </location>
    <ligand>
        <name>substrate</name>
    </ligand>
</feature>
<dbReference type="PROSITE" id="PS00164">
    <property type="entry name" value="ENOLASE"/>
    <property type="match status" value="1"/>
</dbReference>